<evidence type="ECO:0000313" key="3">
    <source>
        <dbReference type="Proteomes" id="UP001497392"/>
    </source>
</evidence>
<sequence length="541" mass="59892">MQVLYGDTVRAILQKPGYRGFYEQHVLQQEIFSWMITRRPIPSRTWLSDVLGFVEGITKDYAHTEGLHKHEHDEGKMEMLLIDLLSRMPWPMHLADEIEPYMRACLWQSYQGELGPFIEARHHIFFKQDMYVSLASRQPQKQAVPVAAPEEAIEARPAFPYQPAPTHTHSQRGTDGRQTSLGLSRDSQQQDASQEALTELQQKFEGFQTDLDLIKKHLKVPVTDSCNADWTTSGTSSSAYPPSACIWVIGGHDGSEFLSDSRTFHTRREDWQAVADLSSPLMFSAAASLHSHIYVFGGSTPADEDEGFTERAQRFDIEDGTWLPLAPMSMARGSLAVSELGGAFFCVGGGTPLVQYNLAERYDPVSDRWTILKPMGTPRYTLASATLMSSMICVGGFDGDKHLASSELYDPRMGRWIQLSSMASPRGSLSVCSISDRELLAIGGYSNKAECIGICEILDLRMAKWRPTGALAEPRACGAAVGGGQVYAIGGLERDTSIHHEAVEVFDPQQQAWSGLKLDTQQSAPFKRAFFAAVATIDSLA</sequence>
<organism evidence="2 3">
    <name type="scientific">Coccomyxa viridis</name>
    <dbReference type="NCBI Taxonomy" id="1274662"/>
    <lineage>
        <taxon>Eukaryota</taxon>
        <taxon>Viridiplantae</taxon>
        <taxon>Chlorophyta</taxon>
        <taxon>core chlorophytes</taxon>
        <taxon>Trebouxiophyceae</taxon>
        <taxon>Trebouxiophyceae incertae sedis</taxon>
        <taxon>Coccomyxaceae</taxon>
        <taxon>Coccomyxa</taxon>
    </lineage>
</organism>
<proteinExistence type="predicted"/>
<dbReference type="SMART" id="SM00612">
    <property type="entry name" value="Kelch"/>
    <property type="match status" value="6"/>
</dbReference>
<reference evidence="2 3" key="1">
    <citation type="submission" date="2024-06" db="EMBL/GenBank/DDBJ databases">
        <authorList>
            <person name="Kraege A."/>
            <person name="Thomma B."/>
        </authorList>
    </citation>
    <scope>NUCLEOTIDE SEQUENCE [LARGE SCALE GENOMIC DNA]</scope>
</reference>
<evidence type="ECO:0000256" key="1">
    <source>
        <dbReference type="SAM" id="MobiDB-lite"/>
    </source>
</evidence>
<dbReference type="PANTHER" id="PTHR46375">
    <property type="entry name" value="KELCH REPEAT AND BTB DOMAIN-CONTAINING PROTEIN 13-RELATED"/>
    <property type="match status" value="1"/>
</dbReference>
<feature type="region of interest" description="Disordered" evidence="1">
    <location>
        <begin position="160"/>
        <end position="196"/>
    </location>
</feature>
<dbReference type="Pfam" id="PF01344">
    <property type="entry name" value="Kelch_1"/>
    <property type="match status" value="4"/>
</dbReference>
<accession>A0ABP1FG60</accession>
<feature type="compositionally biased region" description="Polar residues" evidence="1">
    <location>
        <begin position="165"/>
        <end position="196"/>
    </location>
</feature>
<dbReference type="InterPro" id="IPR011043">
    <property type="entry name" value="Gal_Oxase/kelch_b-propeller"/>
</dbReference>
<dbReference type="EMBL" id="CAXHTA020000001">
    <property type="protein sequence ID" value="CAL5218836.1"/>
    <property type="molecule type" value="Genomic_DNA"/>
</dbReference>
<gene>
    <name evidence="2" type="primary">g567</name>
    <name evidence="2" type="ORF">VP750_LOCUS495</name>
</gene>
<keyword evidence="3" id="KW-1185">Reference proteome</keyword>
<comment type="caution">
    <text evidence="2">The sequence shown here is derived from an EMBL/GenBank/DDBJ whole genome shotgun (WGS) entry which is preliminary data.</text>
</comment>
<dbReference type="Gene3D" id="2.120.10.80">
    <property type="entry name" value="Kelch-type beta propeller"/>
    <property type="match status" value="1"/>
</dbReference>
<dbReference type="InterPro" id="IPR006652">
    <property type="entry name" value="Kelch_1"/>
</dbReference>
<dbReference type="SUPFAM" id="SSF50965">
    <property type="entry name" value="Galactose oxidase, central domain"/>
    <property type="match status" value="1"/>
</dbReference>
<protein>
    <submittedName>
        <fullName evidence="2">G567 protein</fullName>
    </submittedName>
</protein>
<dbReference type="PANTHER" id="PTHR46375:SF3">
    <property type="entry name" value="KELCH REPEAT AND BTB DOMAIN-CONTAINING PROTEIN 13"/>
    <property type="match status" value="1"/>
</dbReference>
<dbReference type="InterPro" id="IPR052392">
    <property type="entry name" value="Kelch-BTB_domain-containing"/>
</dbReference>
<evidence type="ECO:0000313" key="2">
    <source>
        <dbReference type="EMBL" id="CAL5218836.1"/>
    </source>
</evidence>
<dbReference type="InterPro" id="IPR015915">
    <property type="entry name" value="Kelch-typ_b-propeller"/>
</dbReference>
<name>A0ABP1FG60_9CHLO</name>
<dbReference type="Proteomes" id="UP001497392">
    <property type="component" value="Unassembled WGS sequence"/>
</dbReference>